<dbReference type="CDD" id="cd00077">
    <property type="entry name" value="HDc"/>
    <property type="match status" value="1"/>
</dbReference>
<organism evidence="3 4">
    <name type="scientific">Knoellia sinensis KCTC 19936</name>
    <dbReference type="NCBI Taxonomy" id="1385520"/>
    <lineage>
        <taxon>Bacteria</taxon>
        <taxon>Bacillati</taxon>
        <taxon>Actinomycetota</taxon>
        <taxon>Actinomycetes</taxon>
        <taxon>Micrococcales</taxon>
        <taxon>Intrasporangiaceae</taxon>
        <taxon>Knoellia</taxon>
    </lineage>
</organism>
<accession>A0A0A0JCG8</accession>
<reference evidence="3 4" key="1">
    <citation type="submission" date="2013-08" db="EMBL/GenBank/DDBJ databases">
        <title>The genome sequence of Knoellia sinensis.</title>
        <authorList>
            <person name="Zhu W."/>
            <person name="Wang G."/>
        </authorList>
    </citation>
    <scope>NUCLEOTIDE SEQUENCE [LARGE SCALE GENOMIC DNA]</scope>
    <source>
        <strain evidence="3 4">KCTC 19936</strain>
    </source>
</reference>
<dbReference type="STRING" id="1385520.N802_02545"/>
<feature type="transmembrane region" description="Helical" evidence="1">
    <location>
        <begin position="63"/>
        <end position="81"/>
    </location>
</feature>
<dbReference type="InterPro" id="IPR003607">
    <property type="entry name" value="HD/PDEase_dom"/>
</dbReference>
<dbReference type="Gene3D" id="1.10.3210.10">
    <property type="entry name" value="Hypothetical protein af1432"/>
    <property type="match status" value="1"/>
</dbReference>
<dbReference type="InterPro" id="IPR006674">
    <property type="entry name" value="HD_domain"/>
</dbReference>
<dbReference type="Pfam" id="PF01966">
    <property type="entry name" value="HD"/>
    <property type="match status" value="1"/>
</dbReference>
<dbReference type="EMBL" id="AVPJ01000001">
    <property type="protein sequence ID" value="KGN35060.1"/>
    <property type="molecule type" value="Genomic_DNA"/>
</dbReference>
<dbReference type="InterPro" id="IPR052020">
    <property type="entry name" value="Cyclic_di-GMP/3'3'-cGAMP_PDE"/>
</dbReference>
<keyword evidence="1" id="KW-0812">Transmembrane</keyword>
<dbReference type="Proteomes" id="UP000030002">
    <property type="component" value="Unassembled WGS sequence"/>
</dbReference>
<keyword evidence="1" id="KW-0472">Membrane</keyword>
<sequence>MGRMGRTEAFVLSLGAAAVAWSLLTAMPQLADAAAAHSAILVAFVLAIAAGELFRVRMPSGRVAAPVATGSGIALAVLGPVHGHAVFDVPTGVVTLVAAMGLALAMGVRAFLRRSTEWYLVAARIVGVGITAILMRIGPSDSQGVWGWQLDDDRPAWLVAIVMMGSAAAGLYADVVLTGLVRAHRKHLPVLATWREELEEAQALTLSVVAAGPLVAFLAPVIGLVALPLGLLPMVLTNVAVRRYAANRATYRQTIAALSKLTEVAGYTPAGHASRVAARSVSIARTIGLHTDEIQDLEYAALLHDLGQVGLRTPIPDGATVMAAPDDQRRIANEGARIVRRTEVLDRVADLMERQTTPFRHVREWGEQVPMASRIIKVANAFDDFSHGRNDPPSVDAALERINLGLGYEYDPEVVEALVRSVRGPGRA</sequence>
<dbReference type="SUPFAM" id="SSF109604">
    <property type="entry name" value="HD-domain/PDEase-like"/>
    <property type="match status" value="1"/>
</dbReference>
<keyword evidence="1" id="KW-1133">Transmembrane helix</keyword>
<evidence type="ECO:0000259" key="2">
    <source>
        <dbReference type="Pfam" id="PF01966"/>
    </source>
</evidence>
<feature type="transmembrane region" description="Helical" evidence="1">
    <location>
        <begin position="157"/>
        <end position="181"/>
    </location>
</feature>
<dbReference type="AlphaFoldDB" id="A0A0A0JCG8"/>
<dbReference type="eggNOG" id="COG2206">
    <property type="taxonomic scope" value="Bacteria"/>
</dbReference>
<comment type="caution">
    <text evidence="3">The sequence shown here is derived from an EMBL/GenBank/DDBJ whole genome shotgun (WGS) entry which is preliminary data.</text>
</comment>
<protein>
    <recommendedName>
        <fullName evidence="2">HD domain-containing protein</fullName>
    </recommendedName>
</protein>
<gene>
    <name evidence="3" type="ORF">N802_02545</name>
</gene>
<feature type="domain" description="HD" evidence="2">
    <location>
        <begin position="271"/>
        <end position="383"/>
    </location>
</feature>
<evidence type="ECO:0000313" key="3">
    <source>
        <dbReference type="EMBL" id="KGN35060.1"/>
    </source>
</evidence>
<feature type="transmembrane region" description="Helical" evidence="1">
    <location>
        <begin position="201"/>
        <end position="219"/>
    </location>
</feature>
<name>A0A0A0JCG8_9MICO</name>
<dbReference type="PANTHER" id="PTHR45228:SF4">
    <property type="entry name" value="LIPOPROTEIN"/>
    <property type="match status" value="1"/>
</dbReference>
<keyword evidence="4" id="KW-1185">Reference proteome</keyword>
<feature type="transmembrane region" description="Helical" evidence="1">
    <location>
        <begin position="119"/>
        <end position="137"/>
    </location>
</feature>
<dbReference type="PANTHER" id="PTHR45228">
    <property type="entry name" value="CYCLIC DI-GMP PHOSPHODIESTERASE TM_0186-RELATED"/>
    <property type="match status" value="1"/>
</dbReference>
<proteinExistence type="predicted"/>
<evidence type="ECO:0000256" key="1">
    <source>
        <dbReference type="SAM" id="Phobius"/>
    </source>
</evidence>
<feature type="transmembrane region" description="Helical" evidence="1">
    <location>
        <begin position="93"/>
        <end position="112"/>
    </location>
</feature>
<evidence type="ECO:0000313" key="4">
    <source>
        <dbReference type="Proteomes" id="UP000030002"/>
    </source>
</evidence>
<feature type="transmembrane region" description="Helical" evidence="1">
    <location>
        <begin position="35"/>
        <end position="56"/>
    </location>
</feature>